<evidence type="ECO:0000259" key="11">
    <source>
        <dbReference type="Pfam" id="PF25994"/>
    </source>
</evidence>
<feature type="domain" description="AprE-like beta-barrel" evidence="12">
    <location>
        <begin position="326"/>
        <end position="409"/>
    </location>
</feature>
<keyword evidence="6 9" id="KW-0812">Transmembrane</keyword>
<feature type="coiled-coil region" evidence="10">
    <location>
        <begin position="227"/>
        <end position="290"/>
    </location>
</feature>
<evidence type="ECO:0000256" key="9">
    <source>
        <dbReference type="RuleBase" id="RU365093"/>
    </source>
</evidence>
<dbReference type="InterPro" id="IPR050739">
    <property type="entry name" value="MFP"/>
</dbReference>
<dbReference type="RefSeq" id="WP_309769876.1">
    <property type="nucleotide sequence ID" value="NZ_JAVIZC010000001.1"/>
</dbReference>
<dbReference type="InterPro" id="IPR058982">
    <property type="entry name" value="Beta-barrel_AprE"/>
</dbReference>
<dbReference type="PANTHER" id="PTHR30386">
    <property type="entry name" value="MEMBRANE FUSION SUBUNIT OF EMRAB-TOLC MULTIDRUG EFFLUX PUMP"/>
    <property type="match status" value="1"/>
</dbReference>
<keyword evidence="7 9" id="KW-1133">Transmembrane helix</keyword>
<sequence>MFAIRSSSKRSTDSVDETDHEFKTHRALIVVLFVGTAALLVWSSLTTLTGVARSTGMVVPFTQNQIIQHLEGGIVSEIDVKEGDKVEKNQVLVRIEDAVARSNLEQSITTLNAKRAAVSRLEAEISDASEIVFPEDLSSSPQIQNELDLFQQKKQQHVEELLLLDDKIRQQEIALQGYRQRLENQLKEREISAERLKGVSDLRDMGAASKSEMLQAMSAFQENQTKIDDLNHDIPQTEAALSEAKRQRTAALLKVKSEAAQEKNKLLTEIAQLHASIAGLQDRASRAEVRAPVAGIVNKMMINTVGGVVAPGSPIMELVPTSDVIAIEAQLSPQDRAQIWPGTKAVVKITAYDYSVYGALPAEVVEISPDVVKEKDKDAYFRVRLNAPNVLGEKHPVIPGMMANVDMMTRQYTVLNYILSPIVNTMDLALRQ</sequence>
<keyword evidence="8 9" id="KW-0472">Membrane</keyword>
<dbReference type="Pfam" id="PF25994">
    <property type="entry name" value="HH_AprE"/>
    <property type="match status" value="1"/>
</dbReference>
<evidence type="ECO:0000256" key="5">
    <source>
        <dbReference type="ARBA" id="ARBA00022519"/>
    </source>
</evidence>
<evidence type="ECO:0000256" key="6">
    <source>
        <dbReference type="ARBA" id="ARBA00022692"/>
    </source>
</evidence>
<dbReference type="Pfam" id="PF26002">
    <property type="entry name" value="Beta-barrel_AprE"/>
    <property type="match status" value="1"/>
</dbReference>
<dbReference type="GO" id="GO:0005886">
    <property type="term" value="C:plasma membrane"/>
    <property type="evidence" value="ECO:0007669"/>
    <property type="project" value="UniProtKB-SubCell"/>
</dbReference>
<keyword evidence="5 9" id="KW-0997">Cell inner membrane</keyword>
<evidence type="ECO:0000256" key="8">
    <source>
        <dbReference type="ARBA" id="ARBA00023136"/>
    </source>
</evidence>
<accession>A0AAJ2EQC1</accession>
<comment type="subcellular location">
    <subcellularLocation>
        <location evidence="1 9">Cell inner membrane</location>
        <topology evidence="1 9">Single-pass membrane protein</topology>
    </subcellularLocation>
</comment>
<organism evidence="13 14">
    <name type="scientific">Agrobacterium larrymoorei</name>
    <dbReference type="NCBI Taxonomy" id="160699"/>
    <lineage>
        <taxon>Bacteria</taxon>
        <taxon>Pseudomonadati</taxon>
        <taxon>Pseudomonadota</taxon>
        <taxon>Alphaproteobacteria</taxon>
        <taxon>Hyphomicrobiales</taxon>
        <taxon>Rhizobiaceae</taxon>
        <taxon>Rhizobium/Agrobacterium group</taxon>
        <taxon>Agrobacterium</taxon>
    </lineage>
</organism>
<evidence type="ECO:0000256" key="10">
    <source>
        <dbReference type="SAM" id="Coils"/>
    </source>
</evidence>
<keyword evidence="10" id="KW-0175">Coiled coil</keyword>
<name>A0AAJ2EQC1_9HYPH</name>
<evidence type="ECO:0000313" key="13">
    <source>
        <dbReference type="EMBL" id="MDR6100901.1"/>
    </source>
</evidence>
<dbReference type="NCBIfam" id="TIGR01843">
    <property type="entry name" value="type_I_hlyD"/>
    <property type="match status" value="1"/>
</dbReference>
<dbReference type="Proteomes" id="UP001255601">
    <property type="component" value="Unassembled WGS sequence"/>
</dbReference>
<gene>
    <name evidence="13" type="ORF">QE369_001079</name>
</gene>
<dbReference type="SUPFAM" id="SSF111369">
    <property type="entry name" value="HlyD-like secretion proteins"/>
    <property type="match status" value="1"/>
</dbReference>
<keyword evidence="4 9" id="KW-1003">Cell membrane</keyword>
<reference evidence="13" key="1">
    <citation type="submission" date="2023-08" db="EMBL/GenBank/DDBJ databases">
        <title>Functional and genomic diversity of the sorghum phyllosphere microbiome.</title>
        <authorList>
            <person name="Shade A."/>
        </authorList>
    </citation>
    <scope>NUCLEOTIDE SEQUENCE</scope>
    <source>
        <strain evidence="13">SORGH_AS_0974</strain>
    </source>
</reference>
<dbReference type="InterPro" id="IPR010129">
    <property type="entry name" value="T1SS_HlyD"/>
</dbReference>
<dbReference type="InterPro" id="IPR058781">
    <property type="entry name" value="HH_AprE-like"/>
</dbReference>
<comment type="caution">
    <text evidence="13">The sequence shown here is derived from an EMBL/GenBank/DDBJ whole genome shotgun (WGS) entry which is preliminary data.</text>
</comment>
<evidence type="ECO:0000256" key="3">
    <source>
        <dbReference type="ARBA" id="ARBA00022448"/>
    </source>
</evidence>
<evidence type="ECO:0000256" key="4">
    <source>
        <dbReference type="ARBA" id="ARBA00022475"/>
    </source>
</evidence>
<dbReference type="Gene3D" id="2.40.50.100">
    <property type="match status" value="1"/>
</dbReference>
<evidence type="ECO:0000256" key="7">
    <source>
        <dbReference type="ARBA" id="ARBA00022989"/>
    </source>
</evidence>
<evidence type="ECO:0000259" key="12">
    <source>
        <dbReference type="Pfam" id="PF26002"/>
    </source>
</evidence>
<dbReference type="Gene3D" id="2.40.30.170">
    <property type="match status" value="1"/>
</dbReference>
<dbReference type="PANTHER" id="PTHR30386:SF26">
    <property type="entry name" value="TRANSPORT PROTEIN COMB"/>
    <property type="match status" value="1"/>
</dbReference>
<evidence type="ECO:0000313" key="14">
    <source>
        <dbReference type="Proteomes" id="UP001255601"/>
    </source>
</evidence>
<dbReference type="EMBL" id="JAVIZC010000001">
    <property type="protein sequence ID" value="MDR6100901.1"/>
    <property type="molecule type" value="Genomic_DNA"/>
</dbReference>
<feature type="coiled-coil region" evidence="10">
    <location>
        <begin position="168"/>
        <end position="199"/>
    </location>
</feature>
<comment type="similarity">
    <text evidence="2 9">Belongs to the membrane fusion protein (MFP) (TC 8.A.1) family.</text>
</comment>
<feature type="transmembrane region" description="Helical" evidence="9">
    <location>
        <begin position="27"/>
        <end position="45"/>
    </location>
</feature>
<proteinExistence type="inferred from homology"/>
<feature type="domain" description="AprE-like long alpha-helical hairpin" evidence="11">
    <location>
        <begin position="100"/>
        <end position="283"/>
    </location>
</feature>
<dbReference type="PRINTS" id="PR01490">
    <property type="entry name" value="RTXTOXIND"/>
</dbReference>
<dbReference type="AlphaFoldDB" id="A0AAJ2EQC1"/>
<evidence type="ECO:0000256" key="1">
    <source>
        <dbReference type="ARBA" id="ARBA00004377"/>
    </source>
</evidence>
<evidence type="ECO:0000256" key="2">
    <source>
        <dbReference type="ARBA" id="ARBA00009477"/>
    </source>
</evidence>
<protein>
    <recommendedName>
        <fullName evidence="9">Membrane fusion protein (MFP) family protein</fullName>
    </recommendedName>
</protein>
<keyword evidence="3 9" id="KW-0813">Transport</keyword>
<dbReference type="GO" id="GO:0015031">
    <property type="term" value="P:protein transport"/>
    <property type="evidence" value="ECO:0007669"/>
    <property type="project" value="InterPro"/>
</dbReference>